<proteinExistence type="predicted"/>
<feature type="domain" description="TrwC relaxase" evidence="4">
    <location>
        <begin position="11"/>
        <end position="279"/>
    </location>
</feature>
<accession>A0A246JYB7</accession>
<sequence>MLSIAPVRSAAGAANYFAKDDYYTVEGSSEVSLWAGEGATDLGLSGEVTKDGFEAILNGSLPDGEAVAQVENRRPGFDLTFSMPKSASVMAYVAGDKRILAANMAAVAKTMAWVEKNLAEGRRDVEGRKVPVQTGNLVYALFQHDTSRALDPQGHIHAVIANLTRMPGGNWQALHADKLWSRNTVIGAIYHAHLRSELERLGYSLDMKGKHGTFEIAGVPKAVLAEFSQRRAEILERATHLGIKSPEGLREITKRSRDPKLGVEDRAALKQEWASRAAALGFDGKALVAAAEARSVFAPAGSIFDKGYRAISDAIDTARQRLGGLLRPHDPLVDTGLARAVASPAAARTQLAVASAVRILGEREAAWPVDTLAKTALDLGLKGVTIEGVERRIGALVDRRQLIQGVAAAADRTGRMVTTREALQTEERIFAAVEKGRGLASPVVSADAAPGRLQDAAERPLNPGQLAAATMILSSPDRSVVVQGVAGAGKSTMLQAVAGVAQAEGRAIMGLAFQNKMVADLAEGAGIKAQTIASFVLANERFIAEQGTDRHQAARASLAGSMLVVDETSMVSSSDMLKLHGIAETLGVDKLVLVGDRQQLSSIDAGKAFAMIQAGGGTMARMDMNIRQRTDQLRTVAALANIGKAGAALAVLGDNVIEEADPASAAADRWLALPPTEREVTAIFASGRDARTVINERIQDGLVAEGSVKGEAFQVTVYERINTTREELRHVSTYRPGQTLEVGAGGARDVGIAAGRYDVVRIVRSGKVELADGRRRIRFDPLKLSPTEQRDRLQLAEKKSLALREGDRIRWTANDKARGLFNSALARVATVESGAIVVETADRQQLRLAEGDPMLSRLDLAYSLNMHMAQGITTDKAITVMSSHERHLSNQRLFNVAVTRVRDALTMIVDDKEKLSRQLDMNPGNKTSALETLGRIDIDGRRCSAPEAPFDPGPIDGLGLPDIPAAGGELPPLPAGPATEGAGNGKTPDAPDKSGRSDTLPLLPERGLGLDL</sequence>
<dbReference type="SUPFAM" id="SSF55464">
    <property type="entry name" value="Origin of replication-binding domain, RBD-like"/>
    <property type="match status" value="1"/>
</dbReference>
<reference evidence="5 6" key="1">
    <citation type="journal article" date="2010" name="Int. J. Syst. Evol. Microbiol.">
        <title>Sphingopyxis bauzanensis sp. nov., a psychrophilic bacterium isolated from soil.</title>
        <authorList>
            <person name="Zhang D.C."/>
            <person name="Liu H.C."/>
            <person name="Xin Y.H."/>
            <person name="Zhou Y.G."/>
            <person name="Schinner F."/>
            <person name="Margesin R."/>
        </authorList>
    </citation>
    <scope>NUCLEOTIDE SEQUENCE [LARGE SCALE GENOMIC DNA]</scope>
    <source>
        <strain evidence="5 6">DSM 22271</strain>
    </source>
</reference>
<dbReference type="Pfam" id="PF08751">
    <property type="entry name" value="TrwC"/>
    <property type="match status" value="1"/>
</dbReference>
<dbReference type="OrthoDB" id="98563at2"/>
<dbReference type="NCBIfam" id="NF041492">
    <property type="entry name" value="MobF"/>
    <property type="match status" value="1"/>
</dbReference>
<dbReference type="RefSeq" id="WP_088441370.1">
    <property type="nucleotide sequence ID" value="NZ_BMMC01000013.1"/>
</dbReference>
<keyword evidence="6" id="KW-1185">Reference proteome</keyword>
<dbReference type="EMBL" id="NISK01000002">
    <property type="protein sequence ID" value="OWQ97522.1"/>
    <property type="molecule type" value="Genomic_DNA"/>
</dbReference>
<dbReference type="NCBIfam" id="TIGR02686">
    <property type="entry name" value="relax_trwC"/>
    <property type="match status" value="1"/>
</dbReference>
<dbReference type="InterPro" id="IPR014059">
    <property type="entry name" value="TraI/TrwC_relax"/>
</dbReference>
<evidence type="ECO:0000313" key="6">
    <source>
        <dbReference type="Proteomes" id="UP000197361"/>
    </source>
</evidence>
<protein>
    <submittedName>
        <fullName evidence="5">AAA family ATPase</fullName>
    </submittedName>
</protein>
<keyword evidence="1" id="KW-0547">Nucleotide-binding</keyword>
<dbReference type="GO" id="GO:0003678">
    <property type="term" value="F:DNA helicase activity"/>
    <property type="evidence" value="ECO:0007669"/>
    <property type="project" value="UniProtKB-ARBA"/>
</dbReference>
<dbReference type="AlphaFoldDB" id="A0A246JYB7"/>
<evidence type="ECO:0000256" key="2">
    <source>
        <dbReference type="ARBA" id="ARBA00022840"/>
    </source>
</evidence>
<comment type="caution">
    <text evidence="5">The sequence shown here is derived from an EMBL/GenBank/DDBJ whole genome shotgun (WGS) entry which is preliminary data.</text>
</comment>
<dbReference type="PANTHER" id="PTHR43788">
    <property type="entry name" value="DNA2/NAM7 HELICASE FAMILY MEMBER"/>
    <property type="match status" value="1"/>
</dbReference>
<evidence type="ECO:0000256" key="1">
    <source>
        <dbReference type="ARBA" id="ARBA00022741"/>
    </source>
</evidence>
<gene>
    <name evidence="5" type="ORF">CDQ92_10945</name>
</gene>
<dbReference type="InterPro" id="IPR050534">
    <property type="entry name" value="Coronavir_polyprotein_1ab"/>
</dbReference>
<organism evidence="5 6">
    <name type="scientific">Sphingopyxis bauzanensis</name>
    <dbReference type="NCBI Taxonomy" id="651663"/>
    <lineage>
        <taxon>Bacteria</taxon>
        <taxon>Pseudomonadati</taxon>
        <taxon>Pseudomonadota</taxon>
        <taxon>Alphaproteobacteria</taxon>
        <taxon>Sphingomonadales</taxon>
        <taxon>Sphingomonadaceae</taxon>
        <taxon>Sphingopyxis</taxon>
    </lineage>
</organism>
<dbReference type="PANTHER" id="PTHR43788:SF6">
    <property type="entry name" value="DNA HELICASE B"/>
    <property type="match status" value="1"/>
</dbReference>
<evidence type="ECO:0000313" key="5">
    <source>
        <dbReference type="EMBL" id="OWQ97522.1"/>
    </source>
</evidence>
<keyword evidence="2" id="KW-0067">ATP-binding</keyword>
<dbReference type="Gene3D" id="3.40.50.300">
    <property type="entry name" value="P-loop containing nucleotide triphosphate hydrolases"/>
    <property type="match status" value="2"/>
</dbReference>
<feature type="region of interest" description="Disordered" evidence="3">
    <location>
        <begin position="942"/>
        <end position="1012"/>
    </location>
</feature>
<dbReference type="Pfam" id="PF13604">
    <property type="entry name" value="AAA_30"/>
    <property type="match status" value="1"/>
</dbReference>
<dbReference type="GO" id="GO:0005524">
    <property type="term" value="F:ATP binding"/>
    <property type="evidence" value="ECO:0007669"/>
    <property type="project" value="UniProtKB-KW"/>
</dbReference>
<dbReference type="Proteomes" id="UP000197361">
    <property type="component" value="Unassembled WGS sequence"/>
</dbReference>
<dbReference type="SUPFAM" id="SSF52540">
    <property type="entry name" value="P-loop containing nucleoside triphosphate hydrolases"/>
    <property type="match status" value="2"/>
</dbReference>
<dbReference type="InterPro" id="IPR027417">
    <property type="entry name" value="P-loop_NTPase"/>
</dbReference>
<feature type="compositionally biased region" description="Low complexity" evidence="3">
    <location>
        <begin position="964"/>
        <end position="981"/>
    </location>
</feature>
<evidence type="ECO:0000259" key="4">
    <source>
        <dbReference type="Pfam" id="PF08751"/>
    </source>
</evidence>
<evidence type="ECO:0000256" key="3">
    <source>
        <dbReference type="SAM" id="MobiDB-lite"/>
    </source>
</evidence>
<name>A0A246JYB7_9SPHN</name>
<dbReference type="InterPro" id="IPR014862">
    <property type="entry name" value="TrwC"/>
</dbReference>